<organism evidence="2 3">
    <name type="scientific">Paracoccus stylophorae</name>
    <dbReference type="NCBI Taxonomy" id="659350"/>
    <lineage>
        <taxon>Bacteria</taxon>
        <taxon>Pseudomonadati</taxon>
        <taxon>Pseudomonadota</taxon>
        <taxon>Alphaproteobacteria</taxon>
        <taxon>Rhodobacterales</taxon>
        <taxon>Paracoccaceae</taxon>
        <taxon>Paracoccus</taxon>
    </lineage>
</organism>
<proteinExistence type="predicted"/>
<evidence type="ECO:0000313" key="2">
    <source>
        <dbReference type="EMBL" id="WCR09450.1"/>
    </source>
</evidence>
<reference evidence="2 3" key="1">
    <citation type="submission" date="2021-01" db="EMBL/GenBank/DDBJ databases">
        <title>Biogeographic distribution of Paracoccus.</title>
        <authorList>
            <person name="Hollensteiner J."/>
            <person name="Leineberger J."/>
            <person name="Brinkhoff T."/>
            <person name="Daniel R."/>
        </authorList>
    </citation>
    <scope>NUCLEOTIDE SEQUENCE [LARGE SCALE GENOMIC DNA]</scope>
    <source>
        <strain evidence="2 3">LMG25392</strain>
    </source>
</reference>
<sequence>MASNAPNRKILNAAAAGIEYLAAGLGALRASVRRKPSTNAVNAGADYLAGGLASFAAIPVEVDAPRPMRRPGAHGRANAPLGLGVPG</sequence>
<name>A0ABY7SQZ8_9RHOB</name>
<accession>A0ABY7SQZ8</accession>
<keyword evidence="3" id="KW-1185">Reference proteome</keyword>
<evidence type="ECO:0000256" key="1">
    <source>
        <dbReference type="SAM" id="MobiDB-lite"/>
    </source>
</evidence>
<evidence type="ECO:0000313" key="3">
    <source>
        <dbReference type="Proteomes" id="UP001218412"/>
    </source>
</evidence>
<protein>
    <submittedName>
        <fullName evidence="2">Uncharacterized protein</fullName>
    </submittedName>
</protein>
<feature type="region of interest" description="Disordered" evidence="1">
    <location>
        <begin position="65"/>
        <end position="87"/>
    </location>
</feature>
<dbReference type="RefSeq" id="WP_272857560.1">
    <property type="nucleotide sequence ID" value="NZ_CP067134.1"/>
</dbReference>
<gene>
    <name evidence="2" type="ORF">JHW45_09955</name>
</gene>
<dbReference type="EMBL" id="CP067134">
    <property type="protein sequence ID" value="WCR09450.1"/>
    <property type="molecule type" value="Genomic_DNA"/>
</dbReference>
<dbReference type="Proteomes" id="UP001218412">
    <property type="component" value="Chromosome"/>
</dbReference>